<sequence>MGASYIIFGRAIPTYQANKWPQAHLALGTYAMVAAPIVVSKLGKKPAVNAVQASSKDEEDFIREFVRAAEEGEPKNV</sequence>
<evidence type="ECO:0000256" key="2">
    <source>
        <dbReference type="ARBA" id="ARBA00023128"/>
    </source>
</evidence>
<dbReference type="Proteomes" id="UP000807716">
    <property type="component" value="Unassembled WGS sequence"/>
</dbReference>
<keyword evidence="3" id="KW-0472">Membrane</keyword>
<dbReference type="InterPro" id="IPR021278">
    <property type="entry name" value="ATP19"/>
</dbReference>
<name>A0A9P6QF00_9FUNG</name>
<evidence type="ECO:0008006" key="6">
    <source>
        <dbReference type="Google" id="ProtNLM"/>
    </source>
</evidence>
<dbReference type="OrthoDB" id="2094445at2759"/>
<evidence type="ECO:0000313" key="4">
    <source>
        <dbReference type="EMBL" id="KAG0266422.1"/>
    </source>
</evidence>
<dbReference type="GO" id="GO:0031966">
    <property type="term" value="C:mitochondrial membrane"/>
    <property type="evidence" value="ECO:0007669"/>
    <property type="project" value="UniProtKB-SubCell"/>
</dbReference>
<reference evidence="4" key="1">
    <citation type="journal article" date="2020" name="Fungal Divers.">
        <title>Resolving the Mortierellaceae phylogeny through synthesis of multi-gene phylogenetics and phylogenomics.</title>
        <authorList>
            <person name="Vandepol N."/>
            <person name="Liber J."/>
            <person name="Desiro A."/>
            <person name="Na H."/>
            <person name="Kennedy M."/>
            <person name="Barry K."/>
            <person name="Grigoriev I.V."/>
            <person name="Miller A.N."/>
            <person name="O'Donnell K."/>
            <person name="Stajich J.E."/>
            <person name="Bonito G."/>
        </authorList>
    </citation>
    <scope>NUCLEOTIDE SEQUENCE</scope>
    <source>
        <strain evidence="4">BC1065</strain>
    </source>
</reference>
<dbReference type="GO" id="GO:0015986">
    <property type="term" value="P:proton motive force-driven ATP synthesis"/>
    <property type="evidence" value="ECO:0007669"/>
    <property type="project" value="TreeGrafter"/>
</dbReference>
<organism evidence="4 5">
    <name type="scientific">Actinomortierella ambigua</name>
    <dbReference type="NCBI Taxonomy" id="1343610"/>
    <lineage>
        <taxon>Eukaryota</taxon>
        <taxon>Fungi</taxon>
        <taxon>Fungi incertae sedis</taxon>
        <taxon>Mucoromycota</taxon>
        <taxon>Mortierellomycotina</taxon>
        <taxon>Mortierellomycetes</taxon>
        <taxon>Mortierellales</taxon>
        <taxon>Mortierellaceae</taxon>
        <taxon>Actinomortierella</taxon>
    </lineage>
</organism>
<dbReference type="PANTHER" id="PTHR28074">
    <property type="entry name" value="ATP SYNTHASE SUBUNIT K, MITOCHONDRIAL"/>
    <property type="match status" value="1"/>
</dbReference>
<comment type="subcellular location">
    <subcellularLocation>
        <location evidence="1">Mitochondrion membrane</location>
    </subcellularLocation>
</comment>
<evidence type="ECO:0000256" key="1">
    <source>
        <dbReference type="ARBA" id="ARBA00004325"/>
    </source>
</evidence>
<dbReference type="AlphaFoldDB" id="A0A9P6QF00"/>
<keyword evidence="5" id="KW-1185">Reference proteome</keyword>
<gene>
    <name evidence="4" type="ORF">DFQ27_009798</name>
</gene>
<evidence type="ECO:0000313" key="5">
    <source>
        <dbReference type="Proteomes" id="UP000807716"/>
    </source>
</evidence>
<keyword evidence="2" id="KW-0496">Mitochondrion</keyword>
<protein>
    <recommendedName>
        <fullName evidence="6">ATP synthase subunit K, mitochondrial</fullName>
    </recommendedName>
</protein>
<comment type="caution">
    <text evidence="4">The sequence shown here is derived from an EMBL/GenBank/DDBJ whole genome shotgun (WGS) entry which is preliminary data.</text>
</comment>
<accession>A0A9P6QF00</accession>
<dbReference type="PANTHER" id="PTHR28074:SF1">
    <property type="entry name" value="ATP SYNTHASE SUBUNIT K, MITOCHONDRIAL"/>
    <property type="match status" value="1"/>
</dbReference>
<dbReference type="EMBL" id="JAAAJB010000094">
    <property type="protein sequence ID" value="KAG0266422.1"/>
    <property type="molecule type" value="Genomic_DNA"/>
</dbReference>
<dbReference type="Pfam" id="PF11022">
    <property type="entry name" value="ATP19"/>
    <property type="match status" value="1"/>
</dbReference>
<proteinExistence type="predicted"/>
<evidence type="ECO:0000256" key="3">
    <source>
        <dbReference type="ARBA" id="ARBA00023136"/>
    </source>
</evidence>